<gene>
    <name evidence="4" type="ORF">GCM10017566_28900</name>
</gene>
<dbReference type="InterPro" id="IPR001466">
    <property type="entry name" value="Beta-lactam-related"/>
</dbReference>
<keyword evidence="2" id="KW-0472">Membrane</keyword>
<proteinExistence type="predicted"/>
<dbReference type="InterPro" id="IPR050491">
    <property type="entry name" value="AmpC-like"/>
</dbReference>
<reference evidence="4" key="2">
    <citation type="submission" date="2020-09" db="EMBL/GenBank/DDBJ databases">
        <authorList>
            <person name="Sun Q."/>
            <person name="Zhou Y."/>
        </authorList>
    </citation>
    <scope>NUCLEOTIDE SEQUENCE</scope>
    <source>
        <strain evidence="4">CGMCC 4.7679</strain>
    </source>
</reference>
<evidence type="ECO:0000256" key="2">
    <source>
        <dbReference type="ARBA" id="ARBA00023136"/>
    </source>
</evidence>
<dbReference type="InterPro" id="IPR012338">
    <property type="entry name" value="Beta-lactam/transpept-like"/>
</dbReference>
<dbReference type="RefSeq" id="WP_221216943.1">
    <property type="nucleotide sequence ID" value="NZ_BNAV01000003.1"/>
</dbReference>
<dbReference type="Pfam" id="PF00144">
    <property type="entry name" value="Beta-lactamase"/>
    <property type="match status" value="1"/>
</dbReference>
<dbReference type="Gene3D" id="3.40.710.10">
    <property type="entry name" value="DD-peptidase/beta-lactamase superfamily"/>
    <property type="match status" value="1"/>
</dbReference>
<dbReference type="PANTHER" id="PTHR46825:SF11">
    <property type="entry name" value="PENICILLIN-BINDING PROTEIN 4"/>
    <property type="match status" value="1"/>
</dbReference>
<reference evidence="4" key="1">
    <citation type="journal article" date="2014" name="Int. J. Syst. Evol. Microbiol.">
        <title>Complete genome sequence of Corynebacterium casei LMG S-19264T (=DSM 44701T), isolated from a smear-ripened cheese.</title>
        <authorList>
            <consortium name="US DOE Joint Genome Institute (JGI-PGF)"/>
            <person name="Walter F."/>
            <person name="Albersmeier A."/>
            <person name="Kalinowski J."/>
            <person name="Ruckert C."/>
        </authorList>
    </citation>
    <scope>NUCLEOTIDE SEQUENCE</scope>
    <source>
        <strain evidence="4">CGMCC 4.7679</strain>
    </source>
</reference>
<protein>
    <submittedName>
        <fullName evidence="4">Serine hydrolase</fullName>
    </submittedName>
</protein>
<evidence type="ECO:0000259" key="3">
    <source>
        <dbReference type="Pfam" id="PF00144"/>
    </source>
</evidence>
<keyword evidence="4" id="KW-0378">Hydrolase</keyword>
<dbReference type="SUPFAM" id="SSF56601">
    <property type="entry name" value="beta-lactamase/transpeptidase-like"/>
    <property type="match status" value="1"/>
</dbReference>
<comment type="caution">
    <text evidence="4">The sequence shown here is derived from an EMBL/GenBank/DDBJ whole genome shotgun (WGS) entry which is preliminary data.</text>
</comment>
<sequence>MIRRFPVPGAQLAVRHRGTLVAAEAGLEHHPLRRPMRTTSTVPVGSITKAVTATLAMVLVAEGDLDLDAPVADLVPGLRGTAVGASVTPRMMLRHTGGLPSDPGEHCAHPRDLLAELRHAVPVCAPGTAFSYSNVGYALLGMIVEEVTGLSWREAVDGIVLRPLGVDAAFVGGPGPAPTAAGHAGVPGAGPRVVEQVLPPVLAPVGGLALSARDLVAFGEAHLGKPGLLDVVTAAEMHTAGDAEPFGLADAWALGLACFRGWNTEWLGHDGTADGTSCHLRIDKTGQTVVALTTNAAGGAALWRALQADLRKLGLHLPDYRAHGQRAQRVPVPDDCFGAYRNGALEYVVARGDGEVCLTVDGEVHHDLVLYDCGTLSVPDPVTGRHTDCGRIVRDPGTGEVTALQIGGRLARRA</sequence>
<name>A0A8H9IWS6_9PSEU</name>
<dbReference type="GO" id="GO:0016787">
    <property type="term" value="F:hydrolase activity"/>
    <property type="evidence" value="ECO:0007669"/>
    <property type="project" value="UniProtKB-KW"/>
</dbReference>
<accession>A0A8H9IWS6</accession>
<comment type="subcellular location">
    <subcellularLocation>
        <location evidence="1">Membrane</location>
    </subcellularLocation>
</comment>
<dbReference type="EMBL" id="BNAV01000003">
    <property type="protein sequence ID" value="GHF53699.1"/>
    <property type="molecule type" value="Genomic_DNA"/>
</dbReference>
<dbReference type="Proteomes" id="UP000658656">
    <property type="component" value="Unassembled WGS sequence"/>
</dbReference>
<evidence type="ECO:0000313" key="5">
    <source>
        <dbReference type="Proteomes" id="UP000658656"/>
    </source>
</evidence>
<organism evidence="4 5">
    <name type="scientific">Amycolatopsis bartoniae</name>
    <dbReference type="NCBI Taxonomy" id="941986"/>
    <lineage>
        <taxon>Bacteria</taxon>
        <taxon>Bacillati</taxon>
        <taxon>Actinomycetota</taxon>
        <taxon>Actinomycetes</taxon>
        <taxon>Pseudonocardiales</taxon>
        <taxon>Pseudonocardiaceae</taxon>
        <taxon>Amycolatopsis</taxon>
    </lineage>
</organism>
<evidence type="ECO:0000256" key="1">
    <source>
        <dbReference type="ARBA" id="ARBA00004370"/>
    </source>
</evidence>
<dbReference type="AlphaFoldDB" id="A0A8H9IWS6"/>
<keyword evidence="5" id="KW-1185">Reference proteome</keyword>
<evidence type="ECO:0000313" key="4">
    <source>
        <dbReference type="EMBL" id="GHF53699.1"/>
    </source>
</evidence>
<dbReference type="PANTHER" id="PTHR46825">
    <property type="entry name" value="D-ALANYL-D-ALANINE-CARBOXYPEPTIDASE/ENDOPEPTIDASE AMPH"/>
    <property type="match status" value="1"/>
</dbReference>
<dbReference type="GO" id="GO:0016020">
    <property type="term" value="C:membrane"/>
    <property type="evidence" value="ECO:0007669"/>
    <property type="project" value="UniProtKB-SubCell"/>
</dbReference>
<feature type="domain" description="Beta-lactamase-related" evidence="3">
    <location>
        <begin position="7"/>
        <end position="301"/>
    </location>
</feature>